<sequence>MSLSDKTSACAISFTARYAAGTERGRGRERKAGAQVSELPPAGRRFEAGGLMAEAVGKQSLAQRRRAALRLEIAGEAVRLFTSQGVTGTTGEEIARAVGISSRTLWRHFPTKEACVLPVLSAGLQFAVEQLAWWPPGMTLVDFVTRTGRSGTLPPAAPAILDLIRMTSTEPALRAVWLQAHDDALPVLAELLARRSGGSADDLRTKVHAATVNGALRAAAEEFAHRYADDPEASGEEIRACVLAALRAAAEGLPY</sequence>
<evidence type="ECO:0000313" key="7">
    <source>
        <dbReference type="Proteomes" id="UP000659767"/>
    </source>
</evidence>
<proteinExistence type="predicted"/>
<evidence type="ECO:0000259" key="5">
    <source>
        <dbReference type="PROSITE" id="PS50977"/>
    </source>
</evidence>
<evidence type="ECO:0000256" key="4">
    <source>
        <dbReference type="PROSITE-ProRule" id="PRU00335"/>
    </source>
</evidence>
<name>A0ABQ2TCI6_STRBA</name>
<dbReference type="PANTHER" id="PTHR30055">
    <property type="entry name" value="HTH-TYPE TRANSCRIPTIONAL REGULATOR RUTR"/>
    <property type="match status" value="1"/>
</dbReference>
<keyword evidence="1" id="KW-0805">Transcription regulation</keyword>
<keyword evidence="3" id="KW-0804">Transcription</keyword>
<dbReference type="InterPro" id="IPR041347">
    <property type="entry name" value="MftR_C"/>
</dbReference>
<keyword evidence="2 4" id="KW-0238">DNA-binding</keyword>
<protein>
    <recommendedName>
        <fullName evidence="5">HTH tetR-type domain-containing protein</fullName>
    </recommendedName>
</protein>
<evidence type="ECO:0000313" key="6">
    <source>
        <dbReference type="EMBL" id="GGS60710.1"/>
    </source>
</evidence>
<dbReference type="PROSITE" id="PS50977">
    <property type="entry name" value="HTH_TETR_2"/>
    <property type="match status" value="1"/>
</dbReference>
<dbReference type="InterPro" id="IPR001647">
    <property type="entry name" value="HTH_TetR"/>
</dbReference>
<feature type="domain" description="HTH tetR-type" evidence="5">
    <location>
        <begin position="67"/>
        <end position="127"/>
    </location>
</feature>
<organism evidence="6 7">
    <name type="scientific">Streptomyces badius</name>
    <dbReference type="NCBI Taxonomy" id="1941"/>
    <lineage>
        <taxon>Bacteria</taxon>
        <taxon>Bacillati</taxon>
        <taxon>Actinomycetota</taxon>
        <taxon>Actinomycetes</taxon>
        <taxon>Kitasatosporales</taxon>
        <taxon>Streptomycetaceae</taxon>
        <taxon>Streptomyces</taxon>
    </lineage>
</organism>
<dbReference type="InterPro" id="IPR009057">
    <property type="entry name" value="Homeodomain-like_sf"/>
</dbReference>
<dbReference type="Proteomes" id="UP000659767">
    <property type="component" value="Unassembled WGS sequence"/>
</dbReference>
<dbReference type="Pfam" id="PF17754">
    <property type="entry name" value="TetR_C_14"/>
    <property type="match status" value="1"/>
</dbReference>
<dbReference type="Gene3D" id="1.10.357.10">
    <property type="entry name" value="Tetracycline Repressor, domain 2"/>
    <property type="match status" value="1"/>
</dbReference>
<comment type="caution">
    <text evidence="6">The sequence shown here is derived from an EMBL/GenBank/DDBJ whole genome shotgun (WGS) entry which is preliminary data.</text>
</comment>
<gene>
    <name evidence="6" type="ORF">GCM10010253_39110</name>
</gene>
<dbReference type="SUPFAM" id="SSF46689">
    <property type="entry name" value="Homeodomain-like"/>
    <property type="match status" value="1"/>
</dbReference>
<dbReference type="PRINTS" id="PR00455">
    <property type="entry name" value="HTHTETR"/>
</dbReference>
<accession>A0ABQ2TCI6</accession>
<reference evidence="7" key="1">
    <citation type="journal article" date="2019" name="Int. J. Syst. Evol. Microbiol.">
        <title>The Global Catalogue of Microorganisms (GCM) 10K type strain sequencing project: providing services to taxonomists for standard genome sequencing and annotation.</title>
        <authorList>
            <consortium name="The Broad Institute Genomics Platform"/>
            <consortium name="The Broad Institute Genome Sequencing Center for Infectious Disease"/>
            <person name="Wu L."/>
            <person name="Ma J."/>
        </authorList>
    </citation>
    <scope>NUCLEOTIDE SEQUENCE [LARGE SCALE GENOMIC DNA]</scope>
    <source>
        <strain evidence="7">JCM 4350</strain>
    </source>
</reference>
<dbReference type="EMBL" id="BMSZ01000011">
    <property type="protein sequence ID" value="GGS60710.1"/>
    <property type="molecule type" value="Genomic_DNA"/>
</dbReference>
<evidence type="ECO:0000256" key="2">
    <source>
        <dbReference type="ARBA" id="ARBA00023125"/>
    </source>
</evidence>
<dbReference type="PANTHER" id="PTHR30055:SF238">
    <property type="entry name" value="MYCOFACTOCIN BIOSYNTHESIS TRANSCRIPTIONAL REGULATOR MFTR-RELATED"/>
    <property type="match status" value="1"/>
</dbReference>
<dbReference type="InterPro" id="IPR050109">
    <property type="entry name" value="HTH-type_TetR-like_transc_reg"/>
</dbReference>
<feature type="DNA-binding region" description="H-T-H motif" evidence="4">
    <location>
        <begin position="90"/>
        <end position="109"/>
    </location>
</feature>
<keyword evidence="7" id="KW-1185">Reference proteome</keyword>
<dbReference type="Pfam" id="PF00440">
    <property type="entry name" value="TetR_N"/>
    <property type="match status" value="1"/>
</dbReference>
<evidence type="ECO:0000256" key="1">
    <source>
        <dbReference type="ARBA" id="ARBA00023015"/>
    </source>
</evidence>
<evidence type="ECO:0000256" key="3">
    <source>
        <dbReference type="ARBA" id="ARBA00023163"/>
    </source>
</evidence>